<gene>
    <name evidence="1" type="ORF">ACH5RR_015945</name>
</gene>
<evidence type="ECO:0000313" key="1">
    <source>
        <dbReference type="EMBL" id="KAL3523111.1"/>
    </source>
</evidence>
<reference evidence="1 2" key="1">
    <citation type="submission" date="2024-11" db="EMBL/GenBank/DDBJ databases">
        <title>A near-complete genome assembly of Cinchona calisaya.</title>
        <authorList>
            <person name="Lian D.C."/>
            <person name="Zhao X.W."/>
            <person name="Wei L."/>
        </authorList>
    </citation>
    <scope>NUCLEOTIDE SEQUENCE [LARGE SCALE GENOMIC DNA]</scope>
    <source>
        <tissue evidence="1">Nenye</tissue>
    </source>
</reference>
<comment type="caution">
    <text evidence="1">The sequence shown here is derived from an EMBL/GenBank/DDBJ whole genome shotgun (WGS) entry which is preliminary data.</text>
</comment>
<organism evidence="1 2">
    <name type="scientific">Cinchona calisaya</name>
    <dbReference type="NCBI Taxonomy" id="153742"/>
    <lineage>
        <taxon>Eukaryota</taxon>
        <taxon>Viridiplantae</taxon>
        <taxon>Streptophyta</taxon>
        <taxon>Embryophyta</taxon>
        <taxon>Tracheophyta</taxon>
        <taxon>Spermatophyta</taxon>
        <taxon>Magnoliopsida</taxon>
        <taxon>eudicotyledons</taxon>
        <taxon>Gunneridae</taxon>
        <taxon>Pentapetalae</taxon>
        <taxon>asterids</taxon>
        <taxon>lamiids</taxon>
        <taxon>Gentianales</taxon>
        <taxon>Rubiaceae</taxon>
        <taxon>Cinchonoideae</taxon>
        <taxon>Cinchoneae</taxon>
        <taxon>Cinchona</taxon>
    </lineage>
</organism>
<proteinExistence type="predicted"/>
<accession>A0ABD2ZUI2</accession>
<dbReference type="AlphaFoldDB" id="A0ABD2ZUI2"/>
<dbReference type="EMBL" id="JBJUIK010000007">
    <property type="protein sequence ID" value="KAL3523111.1"/>
    <property type="molecule type" value="Genomic_DNA"/>
</dbReference>
<dbReference type="PANTHER" id="PTHR46250:SF15">
    <property type="entry name" value="OS01G0523800 PROTEIN"/>
    <property type="match status" value="1"/>
</dbReference>
<dbReference type="PANTHER" id="PTHR46250">
    <property type="entry name" value="MYB/SANT-LIKE DNA-BINDING DOMAIN PROTEIN-RELATED"/>
    <property type="match status" value="1"/>
</dbReference>
<name>A0ABD2ZUI2_9GENT</name>
<dbReference type="Proteomes" id="UP001630127">
    <property type="component" value="Unassembled WGS sequence"/>
</dbReference>
<protein>
    <submittedName>
        <fullName evidence="1">Uncharacterized protein</fullName>
    </submittedName>
</protein>
<sequence length="144" mass="16699">MAYDPLWNTDRGFKNGYMVDLHKMRCKEARCLWNMKFSYLDELELVYGKDRFNRETIVNYEDVVNNLDAEEKSTASYVNCKTDDEISISTSRMQKKQTIHLYGIASHFASIATAMTNEYKHEQLASDRSNSLVIKTGIVQMGYV</sequence>
<keyword evidence="2" id="KW-1185">Reference proteome</keyword>
<evidence type="ECO:0000313" key="2">
    <source>
        <dbReference type="Proteomes" id="UP001630127"/>
    </source>
</evidence>